<reference evidence="1" key="1">
    <citation type="submission" date="2018-05" db="EMBL/GenBank/DDBJ databases">
        <authorList>
            <person name="Lanie J.A."/>
            <person name="Ng W.-L."/>
            <person name="Kazmierczak K.M."/>
            <person name="Andrzejewski T.M."/>
            <person name="Davidsen T.M."/>
            <person name="Wayne K.J."/>
            <person name="Tettelin H."/>
            <person name="Glass J.I."/>
            <person name="Rusch D."/>
            <person name="Podicherti R."/>
            <person name="Tsui H.-C.T."/>
            <person name="Winkler M.E."/>
        </authorList>
    </citation>
    <scope>NUCLEOTIDE SEQUENCE</scope>
</reference>
<proteinExistence type="predicted"/>
<dbReference type="InterPro" id="IPR008775">
    <property type="entry name" value="Phytyl_CoA_dOase-like"/>
</dbReference>
<name>A0A382P2C7_9ZZZZ</name>
<dbReference type="Pfam" id="PF05721">
    <property type="entry name" value="PhyH"/>
    <property type="match status" value="1"/>
</dbReference>
<sequence length="357" mass="39765">LELGSRPKRTQIAGALVYVGGRGHGLPRTGHSKRTARDLQELGQSSEYETNRSVPTNRLPISSPDRNVIRRLIGEAEVVFEVSQAQRNALAEDGIVRLEGLIDRELLAKLQSCWEWSVRHPGPIASGKPEGDEIFFVDNGNPDARSMYESLVSQSPFPRIAADLWHSSFVGFYAEEIFWKTGSAGLTHWHQDTVYAPWGGEHWCNFWIPLVAMSGEQSIRVVHGSHRGIMYDGYSFNSPDPTDPLWGEAGNFPRLPDISADLRRDPDSWDTRSFDVVPGDVVVLHPHCLHSGGGVDPETLPERKNIVLRFFGDKSYYSEHLPSMQGMYDHKPIPGANGEFLRAGDQFRPAGVTNLVA</sequence>
<dbReference type="AlphaFoldDB" id="A0A382P2C7"/>
<dbReference type="SUPFAM" id="SSF51197">
    <property type="entry name" value="Clavaminate synthase-like"/>
    <property type="match status" value="1"/>
</dbReference>
<evidence type="ECO:0008006" key="2">
    <source>
        <dbReference type="Google" id="ProtNLM"/>
    </source>
</evidence>
<evidence type="ECO:0000313" key="1">
    <source>
        <dbReference type="EMBL" id="SVC67513.1"/>
    </source>
</evidence>
<protein>
    <recommendedName>
        <fullName evidence="2">Phytanoyl-CoA dioxygenase</fullName>
    </recommendedName>
</protein>
<accession>A0A382P2C7</accession>
<dbReference type="EMBL" id="UINC01104401">
    <property type="protein sequence ID" value="SVC67513.1"/>
    <property type="molecule type" value="Genomic_DNA"/>
</dbReference>
<dbReference type="Gene3D" id="2.60.120.620">
    <property type="entry name" value="q2cbj1_9rhob like domain"/>
    <property type="match status" value="1"/>
</dbReference>
<feature type="non-terminal residue" evidence="1">
    <location>
        <position position="1"/>
    </location>
</feature>
<organism evidence="1">
    <name type="scientific">marine metagenome</name>
    <dbReference type="NCBI Taxonomy" id="408172"/>
    <lineage>
        <taxon>unclassified sequences</taxon>
        <taxon>metagenomes</taxon>
        <taxon>ecological metagenomes</taxon>
    </lineage>
</organism>
<gene>
    <name evidence="1" type="ORF">METZ01_LOCUS320367</name>
</gene>